<evidence type="ECO:0000256" key="1">
    <source>
        <dbReference type="ARBA" id="ARBA00022485"/>
    </source>
</evidence>
<sequence>VTFADTTVNVNDMNGTVNHNTLNIVNNFAAQMLTLTSPTSPTLLHEHKLKCSMMPATAKQPVEPTSLSNLSSSSKTDNKNPQHYHQQHHLIQITKRTATSTTNTPASASGKKVPKPPQKVRLDWGFLFLSITFYLGDWYKTKEIVLKGSNWIIEEVKKSGLRERGGVGFPSGLKWSFINKPSDGRPKYVMINADQDREIMRQEPHKLIEGCLIAGKAMGARGAYIYIRRKFYNECSNLQVAHEVSRCEA</sequence>
<feature type="non-terminal residue" evidence="8">
    <location>
        <position position="1"/>
    </location>
</feature>
<dbReference type="EMBL" id="CAJNOK010007014">
    <property type="protein sequence ID" value="CAF1021769.1"/>
    <property type="molecule type" value="Genomic_DNA"/>
</dbReference>
<dbReference type="InterPro" id="IPR011538">
    <property type="entry name" value="Nuo51_FMN-bd"/>
</dbReference>
<dbReference type="AlphaFoldDB" id="A0A815QYR6"/>
<feature type="region of interest" description="Disordered" evidence="5">
    <location>
        <begin position="57"/>
        <end position="89"/>
    </location>
</feature>
<dbReference type="Proteomes" id="UP000677228">
    <property type="component" value="Unassembled WGS sequence"/>
</dbReference>
<organism evidence="8 11">
    <name type="scientific">Didymodactylos carnosus</name>
    <dbReference type="NCBI Taxonomy" id="1234261"/>
    <lineage>
        <taxon>Eukaryota</taxon>
        <taxon>Metazoa</taxon>
        <taxon>Spiralia</taxon>
        <taxon>Gnathifera</taxon>
        <taxon>Rotifera</taxon>
        <taxon>Eurotatoria</taxon>
        <taxon>Bdelloidea</taxon>
        <taxon>Philodinida</taxon>
        <taxon>Philodinidae</taxon>
        <taxon>Didymodactylos</taxon>
    </lineage>
</organism>
<dbReference type="PANTHER" id="PTHR11780">
    <property type="entry name" value="NADH-UBIQUINONE OXIDOREDUCTASE FLAVOPROTEIN 1 NDUFV1"/>
    <property type="match status" value="1"/>
</dbReference>
<dbReference type="GO" id="GO:0046872">
    <property type="term" value="F:metal ion binding"/>
    <property type="evidence" value="ECO:0007669"/>
    <property type="project" value="UniProtKB-KW"/>
</dbReference>
<dbReference type="Proteomes" id="UP000682733">
    <property type="component" value="Unassembled WGS sequence"/>
</dbReference>
<feature type="compositionally biased region" description="Low complexity" evidence="5">
    <location>
        <begin position="97"/>
        <end position="109"/>
    </location>
</feature>
<dbReference type="EMBL" id="CAJNOQ010020506">
    <property type="protein sequence ID" value="CAF1470170.1"/>
    <property type="molecule type" value="Genomic_DNA"/>
</dbReference>
<proteinExistence type="predicted"/>
<keyword evidence="3" id="KW-0408">Iron</keyword>
<dbReference type="PANTHER" id="PTHR11780:SF10">
    <property type="entry name" value="NADH DEHYDROGENASE [UBIQUINONE] FLAVOPROTEIN 1, MITOCHONDRIAL"/>
    <property type="match status" value="1"/>
</dbReference>
<dbReference type="GO" id="GO:0006120">
    <property type="term" value="P:mitochondrial electron transport, NADH to ubiquinone"/>
    <property type="evidence" value="ECO:0007669"/>
    <property type="project" value="TreeGrafter"/>
</dbReference>
<keyword evidence="2" id="KW-0479">Metal-binding</keyword>
<evidence type="ECO:0000256" key="5">
    <source>
        <dbReference type="SAM" id="MobiDB-lite"/>
    </source>
</evidence>
<feature type="region of interest" description="Disordered" evidence="5">
    <location>
        <begin position="97"/>
        <end position="116"/>
    </location>
</feature>
<name>A0A815QYR6_9BILA</name>
<dbReference type="EMBL" id="CAJOBA010007024">
    <property type="protein sequence ID" value="CAF3790421.1"/>
    <property type="molecule type" value="Genomic_DNA"/>
</dbReference>
<dbReference type="InterPro" id="IPR037225">
    <property type="entry name" value="Nuo51_FMN-bd_sf"/>
</dbReference>
<keyword evidence="1" id="KW-0004">4Fe-4S</keyword>
<feature type="domain" description="NADH-ubiquinone oxidoreductase 51kDa subunit FMN-binding" evidence="6">
    <location>
        <begin position="156"/>
        <end position="243"/>
    </location>
</feature>
<dbReference type="Proteomes" id="UP000681722">
    <property type="component" value="Unassembled WGS sequence"/>
</dbReference>
<evidence type="ECO:0000313" key="8">
    <source>
        <dbReference type="EMBL" id="CAF1470170.1"/>
    </source>
</evidence>
<keyword evidence="11" id="KW-1185">Reference proteome</keyword>
<dbReference type="SUPFAM" id="SSF142019">
    <property type="entry name" value="Nqo1 FMN-binding domain-like"/>
    <property type="match status" value="1"/>
</dbReference>
<evidence type="ECO:0000256" key="4">
    <source>
        <dbReference type="ARBA" id="ARBA00023014"/>
    </source>
</evidence>
<evidence type="ECO:0000313" key="7">
    <source>
        <dbReference type="EMBL" id="CAF1021769.1"/>
    </source>
</evidence>
<accession>A0A815QYR6</accession>
<dbReference type="Proteomes" id="UP000663829">
    <property type="component" value="Unassembled WGS sequence"/>
</dbReference>
<reference evidence="8" key="1">
    <citation type="submission" date="2021-02" db="EMBL/GenBank/DDBJ databases">
        <authorList>
            <person name="Nowell W R."/>
        </authorList>
    </citation>
    <scope>NUCLEOTIDE SEQUENCE</scope>
</reference>
<evidence type="ECO:0000313" key="11">
    <source>
        <dbReference type="Proteomes" id="UP000663829"/>
    </source>
</evidence>
<dbReference type="EMBL" id="CAJOBC010085974">
    <property type="protein sequence ID" value="CAF4338124.1"/>
    <property type="molecule type" value="Genomic_DNA"/>
</dbReference>
<dbReference type="Pfam" id="PF01512">
    <property type="entry name" value="Complex1_51K"/>
    <property type="match status" value="1"/>
</dbReference>
<evidence type="ECO:0000256" key="2">
    <source>
        <dbReference type="ARBA" id="ARBA00022723"/>
    </source>
</evidence>
<dbReference type="GO" id="GO:0051539">
    <property type="term" value="F:4 iron, 4 sulfur cluster binding"/>
    <property type="evidence" value="ECO:0007669"/>
    <property type="project" value="UniProtKB-KW"/>
</dbReference>
<comment type="caution">
    <text evidence="8">The sequence shown here is derived from an EMBL/GenBank/DDBJ whole genome shotgun (WGS) entry which is preliminary data.</text>
</comment>
<dbReference type="OrthoDB" id="42889at2759"/>
<protein>
    <recommendedName>
        <fullName evidence="6">NADH-ubiquinone oxidoreductase 51kDa subunit FMN-binding domain-containing protein</fullName>
    </recommendedName>
</protein>
<dbReference type="Gene3D" id="3.40.50.11540">
    <property type="entry name" value="NADH-ubiquinone oxidoreductase 51kDa subunit"/>
    <property type="match status" value="1"/>
</dbReference>
<evidence type="ECO:0000313" key="10">
    <source>
        <dbReference type="EMBL" id="CAF4338124.1"/>
    </source>
</evidence>
<evidence type="ECO:0000313" key="9">
    <source>
        <dbReference type="EMBL" id="CAF3790421.1"/>
    </source>
</evidence>
<evidence type="ECO:0000259" key="6">
    <source>
        <dbReference type="Pfam" id="PF01512"/>
    </source>
</evidence>
<dbReference type="InterPro" id="IPR050837">
    <property type="entry name" value="ComplexI_51kDa_subunit"/>
</dbReference>
<keyword evidence="4" id="KW-0411">Iron-sulfur</keyword>
<dbReference type="GO" id="GO:0005739">
    <property type="term" value="C:mitochondrion"/>
    <property type="evidence" value="ECO:0007669"/>
    <property type="project" value="GOC"/>
</dbReference>
<gene>
    <name evidence="8" type="ORF">GPM918_LOCUS35432</name>
    <name evidence="7" type="ORF">OVA965_LOCUS15541</name>
    <name evidence="10" type="ORF">SRO942_LOCUS36149</name>
    <name evidence="9" type="ORF">TMI583_LOCUS15549</name>
</gene>
<evidence type="ECO:0000256" key="3">
    <source>
        <dbReference type="ARBA" id="ARBA00023004"/>
    </source>
</evidence>